<organism evidence="2 3">
    <name type="scientific">Exaiptasia diaphana</name>
    <name type="common">Tropical sea anemone</name>
    <name type="synonym">Aiptasia pulchella</name>
    <dbReference type="NCBI Taxonomy" id="2652724"/>
    <lineage>
        <taxon>Eukaryota</taxon>
        <taxon>Metazoa</taxon>
        <taxon>Cnidaria</taxon>
        <taxon>Anthozoa</taxon>
        <taxon>Hexacorallia</taxon>
        <taxon>Actiniaria</taxon>
        <taxon>Aiptasiidae</taxon>
        <taxon>Exaiptasia</taxon>
    </lineage>
</organism>
<sequence>MLKILAASFLCFVVLSQAWPVPRSVSLSGAGSIKIKKLGFRWTYPDEQKIECIDGTKTLKALCRSTSVVNGPPSYQDKKYTSEVPGKYCHGSRPQSKTVNC</sequence>
<dbReference type="Proteomes" id="UP000887567">
    <property type="component" value="Unplaced"/>
</dbReference>
<feature type="signal peptide" evidence="1">
    <location>
        <begin position="1"/>
        <end position="18"/>
    </location>
</feature>
<name>A0A913YII2_EXADI</name>
<dbReference type="RefSeq" id="XP_028514322.1">
    <property type="nucleotide sequence ID" value="XM_028658521.1"/>
</dbReference>
<reference evidence="2" key="1">
    <citation type="submission" date="2022-11" db="UniProtKB">
        <authorList>
            <consortium name="EnsemblMetazoa"/>
        </authorList>
    </citation>
    <scope>IDENTIFICATION</scope>
</reference>
<proteinExistence type="predicted"/>
<keyword evidence="1" id="KW-0732">Signal</keyword>
<dbReference type="EnsemblMetazoa" id="XM_028658521.1">
    <property type="protein sequence ID" value="XP_028514322.1"/>
    <property type="gene ID" value="LOC110237133"/>
</dbReference>
<dbReference type="AlphaFoldDB" id="A0A913YII2"/>
<keyword evidence="3" id="KW-1185">Reference proteome</keyword>
<evidence type="ECO:0000313" key="2">
    <source>
        <dbReference type="EnsemblMetazoa" id="XP_028514322.1"/>
    </source>
</evidence>
<dbReference type="GeneID" id="110237133"/>
<protein>
    <recommendedName>
        <fullName evidence="4">Secreted protein</fullName>
    </recommendedName>
</protein>
<evidence type="ECO:0000256" key="1">
    <source>
        <dbReference type="SAM" id="SignalP"/>
    </source>
</evidence>
<evidence type="ECO:0000313" key="3">
    <source>
        <dbReference type="Proteomes" id="UP000887567"/>
    </source>
</evidence>
<feature type="chain" id="PRO_5037116292" description="Secreted protein" evidence="1">
    <location>
        <begin position="19"/>
        <end position="101"/>
    </location>
</feature>
<accession>A0A913YII2</accession>
<evidence type="ECO:0008006" key="4">
    <source>
        <dbReference type="Google" id="ProtNLM"/>
    </source>
</evidence>